<keyword evidence="3" id="KW-1185">Reference proteome</keyword>
<dbReference type="AlphaFoldDB" id="A0A8J4DRJ2"/>
<feature type="compositionally biased region" description="Low complexity" evidence="1">
    <location>
        <begin position="143"/>
        <end position="162"/>
    </location>
</feature>
<name>A0A8J4DRJ2_9ACTN</name>
<dbReference type="EMBL" id="BOPF01000017">
    <property type="protein sequence ID" value="GIJ47724.1"/>
    <property type="molecule type" value="Genomic_DNA"/>
</dbReference>
<sequence length="199" mass="21059">MSEPLEGATGEVRVPTAAHLAWVAEQLRVLADDVADMAGEGGSPARAVAAELAGSGRRMAEYLSDREPTEVLADLRDFARNRPAEFLASALAVGFVVGQFDAGERPKHAKPEPAAPEPAAAAEDEPTRLERMAQEHDTDATVPVSPAPAAAQPAVQPAAAAPRRAKKELWDSPPILMSEPMSPSPYASETYYDDDPPAR</sequence>
<feature type="region of interest" description="Disordered" evidence="1">
    <location>
        <begin position="104"/>
        <end position="199"/>
    </location>
</feature>
<dbReference type="RefSeq" id="WP_203901236.1">
    <property type="nucleotide sequence ID" value="NZ_BOPF01000017.1"/>
</dbReference>
<proteinExistence type="predicted"/>
<protein>
    <submittedName>
        <fullName evidence="2">Uncharacterized protein</fullName>
    </submittedName>
</protein>
<comment type="caution">
    <text evidence="2">The sequence shown here is derived from an EMBL/GenBank/DDBJ whole genome shotgun (WGS) entry which is preliminary data.</text>
</comment>
<evidence type="ECO:0000313" key="2">
    <source>
        <dbReference type="EMBL" id="GIJ47724.1"/>
    </source>
</evidence>
<feature type="compositionally biased region" description="Basic and acidic residues" evidence="1">
    <location>
        <begin position="125"/>
        <end position="139"/>
    </location>
</feature>
<gene>
    <name evidence="2" type="ORF">Val02_46100</name>
</gene>
<reference evidence="2" key="1">
    <citation type="submission" date="2021-01" db="EMBL/GenBank/DDBJ databases">
        <title>Whole genome shotgun sequence of Virgisporangium aliadipatigenens NBRC 105644.</title>
        <authorList>
            <person name="Komaki H."/>
            <person name="Tamura T."/>
        </authorList>
    </citation>
    <scope>NUCLEOTIDE SEQUENCE</scope>
    <source>
        <strain evidence="2">NBRC 105644</strain>
    </source>
</reference>
<evidence type="ECO:0000256" key="1">
    <source>
        <dbReference type="SAM" id="MobiDB-lite"/>
    </source>
</evidence>
<evidence type="ECO:0000313" key="3">
    <source>
        <dbReference type="Proteomes" id="UP000619260"/>
    </source>
</evidence>
<dbReference type="Proteomes" id="UP000619260">
    <property type="component" value="Unassembled WGS sequence"/>
</dbReference>
<accession>A0A8J4DRJ2</accession>
<organism evidence="2 3">
    <name type="scientific">Virgisporangium aliadipatigenens</name>
    <dbReference type="NCBI Taxonomy" id="741659"/>
    <lineage>
        <taxon>Bacteria</taxon>
        <taxon>Bacillati</taxon>
        <taxon>Actinomycetota</taxon>
        <taxon>Actinomycetes</taxon>
        <taxon>Micromonosporales</taxon>
        <taxon>Micromonosporaceae</taxon>
        <taxon>Virgisporangium</taxon>
    </lineage>
</organism>